<dbReference type="Proteomes" id="UP000199518">
    <property type="component" value="Unassembled WGS sequence"/>
</dbReference>
<dbReference type="STRING" id="1576369.SAMN05421753_11661"/>
<evidence type="ECO:0000313" key="3">
    <source>
        <dbReference type="Proteomes" id="UP000199518"/>
    </source>
</evidence>
<reference evidence="3" key="1">
    <citation type="submission" date="2016-10" db="EMBL/GenBank/DDBJ databases">
        <authorList>
            <person name="Varghese N."/>
            <person name="Submissions S."/>
        </authorList>
    </citation>
    <scope>NUCLEOTIDE SEQUENCE [LARGE SCALE GENOMIC DNA]</scope>
    <source>
        <strain evidence="3">DSM 26348</strain>
    </source>
</reference>
<dbReference type="RefSeq" id="WP_092053923.1">
    <property type="nucleotide sequence ID" value="NZ_FOQD01000016.1"/>
</dbReference>
<proteinExistence type="predicted"/>
<feature type="transmembrane region" description="Helical" evidence="1">
    <location>
        <begin position="41"/>
        <end position="58"/>
    </location>
</feature>
<evidence type="ECO:0000313" key="2">
    <source>
        <dbReference type="EMBL" id="SFJ17460.1"/>
    </source>
</evidence>
<keyword evidence="1" id="KW-0472">Membrane</keyword>
<keyword evidence="3" id="KW-1185">Reference proteome</keyword>
<gene>
    <name evidence="2" type="ORF">SAMN05421753_11661</name>
</gene>
<dbReference type="AlphaFoldDB" id="A0A1I3P7Z9"/>
<feature type="transmembrane region" description="Helical" evidence="1">
    <location>
        <begin position="102"/>
        <end position="125"/>
    </location>
</feature>
<sequence>MRDVPESDADYCHRGRSVWSIGGAFAWNVGRTWMSRAGWDGILPLVIVIVPTAIRALLPRQDVPEILCVILMPLAALLWRAHAGAIEIRRICDGRLPALRQCGLAIAIILLMLFEFLATITVFSPQLLWEMWPTIVGLYAMYFLTITVTLAPTRHR</sequence>
<name>A0A1I3P7Z9_9PLAN</name>
<organism evidence="2 3">
    <name type="scientific">Planctomicrobium piriforme</name>
    <dbReference type="NCBI Taxonomy" id="1576369"/>
    <lineage>
        <taxon>Bacteria</taxon>
        <taxon>Pseudomonadati</taxon>
        <taxon>Planctomycetota</taxon>
        <taxon>Planctomycetia</taxon>
        <taxon>Planctomycetales</taxon>
        <taxon>Planctomycetaceae</taxon>
        <taxon>Planctomicrobium</taxon>
    </lineage>
</organism>
<protein>
    <submittedName>
        <fullName evidence="2">Uncharacterized protein</fullName>
    </submittedName>
</protein>
<keyword evidence="1" id="KW-1133">Transmembrane helix</keyword>
<keyword evidence="1" id="KW-0812">Transmembrane</keyword>
<evidence type="ECO:0000256" key="1">
    <source>
        <dbReference type="SAM" id="Phobius"/>
    </source>
</evidence>
<dbReference type="EMBL" id="FOQD01000016">
    <property type="protein sequence ID" value="SFJ17460.1"/>
    <property type="molecule type" value="Genomic_DNA"/>
</dbReference>
<feature type="transmembrane region" description="Helical" evidence="1">
    <location>
        <begin position="131"/>
        <end position="151"/>
    </location>
</feature>
<feature type="transmembrane region" description="Helical" evidence="1">
    <location>
        <begin position="64"/>
        <end position="81"/>
    </location>
</feature>
<accession>A0A1I3P7Z9</accession>